<dbReference type="Proteomes" id="UP001500582">
    <property type="component" value="Unassembled WGS sequence"/>
</dbReference>
<accession>A0ABP8GHC1</accession>
<dbReference type="PROSITE" id="PS51257">
    <property type="entry name" value="PROKAR_LIPOPROTEIN"/>
    <property type="match status" value="1"/>
</dbReference>
<dbReference type="EMBL" id="BAABFT010000006">
    <property type="protein sequence ID" value="GAA4324437.1"/>
    <property type="molecule type" value="Genomic_DNA"/>
</dbReference>
<name>A0ABP8GHC1_9SPHI</name>
<evidence type="ECO:0000313" key="1">
    <source>
        <dbReference type="EMBL" id="GAA4324437.1"/>
    </source>
</evidence>
<reference evidence="2" key="1">
    <citation type="journal article" date="2019" name="Int. J. Syst. Evol. Microbiol.">
        <title>The Global Catalogue of Microorganisms (GCM) 10K type strain sequencing project: providing services to taxonomists for standard genome sequencing and annotation.</title>
        <authorList>
            <consortium name="The Broad Institute Genomics Platform"/>
            <consortium name="The Broad Institute Genome Sequencing Center for Infectious Disease"/>
            <person name="Wu L."/>
            <person name="Ma J."/>
        </authorList>
    </citation>
    <scope>NUCLEOTIDE SEQUENCE [LARGE SCALE GENOMIC DNA]</scope>
    <source>
        <strain evidence="2">JCM 17705</strain>
    </source>
</reference>
<dbReference type="RefSeq" id="WP_345211528.1">
    <property type="nucleotide sequence ID" value="NZ_BAABFT010000006.1"/>
</dbReference>
<sequence>MKKLTYNLIVAIIALLITQSCKKLDQSTVGYELVASKTILKIQEPDSLLVLGASANDSINWTVAPSGFSNIIKRGNAALAIFRKAGNYTVTATVNGSSPVSTTITVTDSVYQPAEPQPTHIPLTGDQIVLHANFYEHAETDSAYLYFTAITTKHYTCGNSIINYTKSLDAANHFGLTFIDVTKPADPACLPGGGAISSDIIDFRQHTGTPYLTDGTYPLTVTLNGTTYTGSITVTATSINFSWPYTAGVTITPLHINR</sequence>
<gene>
    <name evidence="1" type="ORF">GCM10023149_26030</name>
</gene>
<proteinExistence type="predicted"/>
<organism evidence="1 2">
    <name type="scientific">Mucilaginibacter gynuensis</name>
    <dbReference type="NCBI Taxonomy" id="1302236"/>
    <lineage>
        <taxon>Bacteria</taxon>
        <taxon>Pseudomonadati</taxon>
        <taxon>Bacteroidota</taxon>
        <taxon>Sphingobacteriia</taxon>
        <taxon>Sphingobacteriales</taxon>
        <taxon>Sphingobacteriaceae</taxon>
        <taxon>Mucilaginibacter</taxon>
    </lineage>
</organism>
<keyword evidence="2" id="KW-1185">Reference proteome</keyword>
<evidence type="ECO:0008006" key="3">
    <source>
        <dbReference type="Google" id="ProtNLM"/>
    </source>
</evidence>
<comment type="caution">
    <text evidence="1">The sequence shown here is derived from an EMBL/GenBank/DDBJ whole genome shotgun (WGS) entry which is preliminary data.</text>
</comment>
<evidence type="ECO:0000313" key="2">
    <source>
        <dbReference type="Proteomes" id="UP001500582"/>
    </source>
</evidence>
<protein>
    <recommendedName>
        <fullName evidence="3">PKD domain-containing protein</fullName>
    </recommendedName>
</protein>